<dbReference type="PANTHER" id="PTHR24166:SF48">
    <property type="entry name" value="PROTEIN VAPYRIN"/>
    <property type="match status" value="1"/>
</dbReference>
<dbReference type="InterPro" id="IPR029071">
    <property type="entry name" value="Ubiquitin-like_domsf"/>
</dbReference>
<dbReference type="InterPro" id="IPR002110">
    <property type="entry name" value="Ankyrin_rpt"/>
</dbReference>
<protein>
    <submittedName>
        <fullName evidence="5">ANKHD1 protein</fullName>
    </submittedName>
</protein>
<dbReference type="PROSITE" id="PS50088">
    <property type="entry name" value="ANK_REPEAT"/>
    <property type="match status" value="1"/>
</dbReference>
<dbReference type="AlphaFoldDB" id="A0A812N1L6"/>
<evidence type="ECO:0000256" key="1">
    <source>
        <dbReference type="ARBA" id="ARBA00022737"/>
    </source>
</evidence>
<evidence type="ECO:0000256" key="3">
    <source>
        <dbReference type="PROSITE-ProRule" id="PRU00023"/>
    </source>
</evidence>
<dbReference type="SMART" id="SM00248">
    <property type="entry name" value="ANK"/>
    <property type="match status" value="5"/>
</dbReference>
<feature type="domain" description="Ubiquitin-like" evidence="4">
    <location>
        <begin position="401"/>
        <end position="456"/>
    </location>
</feature>
<keyword evidence="1" id="KW-0677">Repeat</keyword>
<dbReference type="InterPro" id="IPR000626">
    <property type="entry name" value="Ubiquitin-like_dom"/>
</dbReference>
<proteinExistence type="predicted"/>
<dbReference type="InterPro" id="IPR050889">
    <property type="entry name" value="Dendritic_Spine_Reg/Scaffold"/>
</dbReference>
<dbReference type="Gene3D" id="1.25.40.20">
    <property type="entry name" value="Ankyrin repeat-containing domain"/>
    <property type="match status" value="3"/>
</dbReference>
<name>A0A812N1L6_9DINO</name>
<dbReference type="Pfam" id="PF12796">
    <property type="entry name" value="Ank_2"/>
    <property type="match status" value="2"/>
</dbReference>
<dbReference type="EMBL" id="CAJNDS010001735">
    <property type="protein sequence ID" value="CAE7275203.1"/>
    <property type="molecule type" value="Genomic_DNA"/>
</dbReference>
<dbReference type="Proteomes" id="UP000604046">
    <property type="component" value="Unassembled WGS sequence"/>
</dbReference>
<comment type="caution">
    <text evidence="5">The sequence shown here is derived from an EMBL/GenBank/DDBJ whole genome shotgun (WGS) entry which is preliminary data.</text>
</comment>
<feature type="repeat" description="ANK" evidence="3">
    <location>
        <begin position="696"/>
        <end position="728"/>
    </location>
</feature>
<dbReference type="InterPro" id="IPR036770">
    <property type="entry name" value="Ankyrin_rpt-contain_sf"/>
</dbReference>
<accession>A0A812N1L6</accession>
<gene>
    <name evidence="5" type="primary">ANKHD1</name>
    <name evidence="5" type="ORF">SNAT2548_LOCUS14600</name>
</gene>
<evidence type="ECO:0000259" key="4">
    <source>
        <dbReference type="PROSITE" id="PS50053"/>
    </source>
</evidence>
<dbReference type="OrthoDB" id="417019at2759"/>
<dbReference type="PROSITE" id="PS50053">
    <property type="entry name" value="UBIQUITIN_2"/>
    <property type="match status" value="1"/>
</dbReference>
<keyword evidence="6" id="KW-1185">Reference proteome</keyword>
<reference evidence="5" key="1">
    <citation type="submission" date="2021-02" db="EMBL/GenBank/DDBJ databases">
        <authorList>
            <person name="Dougan E. K."/>
            <person name="Rhodes N."/>
            <person name="Thang M."/>
            <person name="Chan C."/>
        </authorList>
    </citation>
    <scope>NUCLEOTIDE SEQUENCE</scope>
</reference>
<dbReference type="SUPFAM" id="SSF54236">
    <property type="entry name" value="Ubiquitin-like"/>
    <property type="match status" value="1"/>
</dbReference>
<organism evidence="5 6">
    <name type="scientific">Symbiodinium natans</name>
    <dbReference type="NCBI Taxonomy" id="878477"/>
    <lineage>
        <taxon>Eukaryota</taxon>
        <taxon>Sar</taxon>
        <taxon>Alveolata</taxon>
        <taxon>Dinophyceae</taxon>
        <taxon>Suessiales</taxon>
        <taxon>Symbiodiniaceae</taxon>
        <taxon>Symbiodinium</taxon>
    </lineage>
</organism>
<dbReference type="SUPFAM" id="SSF48403">
    <property type="entry name" value="Ankyrin repeat"/>
    <property type="match status" value="1"/>
</dbReference>
<evidence type="ECO:0000256" key="2">
    <source>
        <dbReference type="ARBA" id="ARBA00023043"/>
    </source>
</evidence>
<dbReference type="PANTHER" id="PTHR24166">
    <property type="entry name" value="ROLLING PEBBLES, ISOFORM B"/>
    <property type="match status" value="1"/>
</dbReference>
<evidence type="ECO:0000313" key="5">
    <source>
        <dbReference type="EMBL" id="CAE7275203.1"/>
    </source>
</evidence>
<evidence type="ECO:0000313" key="6">
    <source>
        <dbReference type="Proteomes" id="UP000604046"/>
    </source>
</evidence>
<keyword evidence="2 3" id="KW-0040">ANK repeat</keyword>
<sequence>MAEPISAISVLLSEEFQLHVTWRGTADYCKYHEGAGKAEKDEGSPVRALFKKHWKKAGPEPRSMREAHKDSLPEAWHFVEELQDLLIRDETFRDANIAFCSEPAIACVSMHRAGKPIVGYFGVHIAFLVPKDPDQTKLYEAFRDELAENPRNSFATVAPYLSLQIWRHTSLQMPAVRPLSMYTQPVTYSGGNSTEVLLNRRPVLFWNRQLLLNSISHLNGMNLRFRHVQELKDKSFSNWLAHRAGVYFPYDWLQTMTFYDWINMALPTFVPDTPMYTFTVLGTNDRNWLATIFNPPKHLYPYEYRDWEDLENRVYWWHMTDFKALPSVRTFSSISELFTLLLQESMVKISAEMRLQHLQQTHSTVSLDVCRFQSRRLLSTRHESCRADSCTIMSSAPDAAKMLHIWSASGDERLVSTSEARDVRSLKRYLQRQGELPRFRQRILHEGRSLEDETVLDFEADLHLEQVHGLLSAAGLGSVAAVEEILQRPQEDEGAGRPVAALGVAADKGHTEIVRLLLEACAETEQNSYHSIRYQGTALVLAAYGWHVDAVWVLLEARACTEAVGCVDQDAATPLIAAIGGREPGHPSPDDHRETVRLLLEANADPSFRGEVAHTLDHDPRPLVAACQGGHLEVVRRLLEASCAGAAEESLTVHPRNPHLAPALVAASSAGFQHVAELLMEAEGRQAMPGTESEFTILTPLLVASLWGHVEVVRLLLEGRADSNIVCGPTGATALSVAAGQGEAEVVELLLAADPSQPIASAQGKGGEADCREMLVFCALIAFVELEAALSLRISTFPFQRDWAGYVRGGRAT</sequence>